<dbReference type="Pfam" id="PF12906">
    <property type="entry name" value="RINGv"/>
    <property type="match status" value="1"/>
</dbReference>
<proteinExistence type="predicted"/>
<dbReference type="PANTHER" id="PTHR14471:SF1">
    <property type="entry name" value="E3 UBIQUITIN-PROTEIN LIGASE MARCHF7"/>
    <property type="match status" value="1"/>
</dbReference>
<evidence type="ECO:0000256" key="6">
    <source>
        <dbReference type="ARBA" id="ARBA00022771"/>
    </source>
</evidence>
<protein>
    <recommendedName>
        <fullName evidence="3">RING-type E3 ubiquitin transferase</fullName>
        <ecNumber evidence="3">2.3.2.27</ecNumber>
    </recommendedName>
</protein>
<feature type="compositionally biased region" description="Basic and acidic residues" evidence="9">
    <location>
        <begin position="37"/>
        <end position="51"/>
    </location>
</feature>
<dbReference type="InterPro" id="IPR011016">
    <property type="entry name" value="Znf_RING-CH"/>
</dbReference>
<dbReference type="SMART" id="SM00744">
    <property type="entry name" value="RINGv"/>
    <property type="match status" value="1"/>
</dbReference>
<dbReference type="Gene3D" id="3.30.40.10">
    <property type="entry name" value="Zinc/RING finger domain, C3HC4 (zinc finger)"/>
    <property type="match status" value="1"/>
</dbReference>
<dbReference type="PROSITE" id="PS51292">
    <property type="entry name" value="ZF_RING_CH"/>
    <property type="match status" value="1"/>
</dbReference>
<evidence type="ECO:0000256" key="7">
    <source>
        <dbReference type="ARBA" id="ARBA00022786"/>
    </source>
</evidence>
<dbReference type="EMBL" id="WNYA01000008">
    <property type="protein sequence ID" value="KAG8559862.1"/>
    <property type="molecule type" value="Genomic_DNA"/>
</dbReference>
<dbReference type="SUPFAM" id="SSF57850">
    <property type="entry name" value="RING/U-box"/>
    <property type="match status" value="1"/>
</dbReference>
<feature type="compositionally biased region" description="Low complexity" evidence="9">
    <location>
        <begin position="293"/>
        <end position="309"/>
    </location>
</feature>
<reference evidence="11" key="1">
    <citation type="thesis" date="2020" institute="ProQuest LLC" country="789 East Eisenhower Parkway, Ann Arbor, MI, USA">
        <title>Comparative Genomics and Chromosome Evolution.</title>
        <authorList>
            <person name="Mudd A.B."/>
        </authorList>
    </citation>
    <scope>NUCLEOTIDE SEQUENCE</scope>
    <source>
        <strain evidence="11">237g6f4</strain>
        <tissue evidence="11">Blood</tissue>
    </source>
</reference>
<organism evidence="11 12">
    <name type="scientific">Engystomops pustulosus</name>
    <name type="common">Tungara frog</name>
    <name type="synonym">Physalaemus pustulosus</name>
    <dbReference type="NCBI Taxonomy" id="76066"/>
    <lineage>
        <taxon>Eukaryota</taxon>
        <taxon>Metazoa</taxon>
        <taxon>Chordata</taxon>
        <taxon>Craniata</taxon>
        <taxon>Vertebrata</taxon>
        <taxon>Euteleostomi</taxon>
        <taxon>Amphibia</taxon>
        <taxon>Batrachia</taxon>
        <taxon>Anura</taxon>
        <taxon>Neobatrachia</taxon>
        <taxon>Hyloidea</taxon>
        <taxon>Leptodactylidae</taxon>
        <taxon>Leiuperinae</taxon>
        <taxon>Engystomops</taxon>
    </lineage>
</organism>
<evidence type="ECO:0000256" key="9">
    <source>
        <dbReference type="SAM" id="MobiDB-lite"/>
    </source>
</evidence>
<feature type="compositionally biased region" description="Basic and acidic residues" evidence="9">
    <location>
        <begin position="61"/>
        <end position="73"/>
    </location>
</feature>
<dbReference type="GO" id="GO:0061630">
    <property type="term" value="F:ubiquitin protein ligase activity"/>
    <property type="evidence" value="ECO:0007669"/>
    <property type="project" value="UniProtKB-EC"/>
</dbReference>
<dbReference type="GO" id="GO:0008270">
    <property type="term" value="F:zinc ion binding"/>
    <property type="evidence" value="ECO:0007669"/>
    <property type="project" value="UniProtKB-KW"/>
</dbReference>
<feature type="region of interest" description="Disordered" evidence="9">
    <location>
        <begin position="109"/>
        <end position="504"/>
    </location>
</feature>
<feature type="compositionally biased region" description="Polar residues" evidence="9">
    <location>
        <begin position="359"/>
        <end position="377"/>
    </location>
</feature>
<dbReference type="InterPro" id="IPR052297">
    <property type="entry name" value="RING-CH-type_E3_ubiq-ligase"/>
</dbReference>
<dbReference type="Proteomes" id="UP000824782">
    <property type="component" value="Unassembled WGS sequence"/>
</dbReference>
<feature type="compositionally biased region" description="Basic and acidic residues" evidence="9">
    <location>
        <begin position="189"/>
        <end position="198"/>
    </location>
</feature>
<keyword evidence="6" id="KW-0863">Zinc-finger</keyword>
<feature type="compositionally biased region" description="Low complexity" evidence="9">
    <location>
        <begin position="400"/>
        <end position="409"/>
    </location>
</feature>
<feature type="compositionally biased region" description="Polar residues" evidence="9">
    <location>
        <begin position="78"/>
        <end position="88"/>
    </location>
</feature>
<evidence type="ECO:0000313" key="11">
    <source>
        <dbReference type="EMBL" id="KAG8559862.1"/>
    </source>
</evidence>
<feature type="compositionally biased region" description="Polar residues" evidence="9">
    <location>
        <begin position="123"/>
        <end position="137"/>
    </location>
</feature>
<comment type="pathway">
    <text evidence="2">Protein modification; protein ubiquitination.</text>
</comment>
<feature type="compositionally biased region" description="Basic and acidic residues" evidence="9">
    <location>
        <begin position="268"/>
        <end position="285"/>
    </location>
</feature>
<dbReference type="AlphaFoldDB" id="A0AAV7AIQ3"/>
<keyword evidence="4" id="KW-0808">Transferase</keyword>
<evidence type="ECO:0000259" key="10">
    <source>
        <dbReference type="PROSITE" id="PS51292"/>
    </source>
</evidence>
<feature type="compositionally biased region" description="Polar residues" evidence="9">
    <location>
        <begin position="479"/>
        <end position="499"/>
    </location>
</feature>
<dbReference type="PANTHER" id="PTHR14471">
    <property type="entry name" value="MARCH7/10 E3 UBIQUITIN PROTEIN LIGASE FAMILY MEMBER"/>
    <property type="match status" value="1"/>
</dbReference>
<evidence type="ECO:0000256" key="3">
    <source>
        <dbReference type="ARBA" id="ARBA00012483"/>
    </source>
</evidence>
<evidence type="ECO:0000256" key="4">
    <source>
        <dbReference type="ARBA" id="ARBA00022679"/>
    </source>
</evidence>
<feature type="compositionally biased region" description="Polar residues" evidence="9">
    <location>
        <begin position="234"/>
        <end position="245"/>
    </location>
</feature>
<keyword evidence="7" id="KW-0833">Ubl conjugation pathway</keyword>
<evidence type="ECO:0000256" key="8">
    <source>
        <dbReference type="ARBA" id="ARBA00022833"/>
    </source>
</evidence>
<gene>
    <name evidence="11" type="ORF">GDO81_017479</name>
</gene>
<feature type="domain" description="RING-CH-type" evidence="10">
    <location>
        <begin position="589"/>
        <end position="659"/>
    </location>
</feature>
<dbReference type="InterPro" id="IPR013083">
    <property type="entry name" value="Znf_RING/FYVE/PHD"/>
</dbReference>
<feature type="compositionally biased region" description="Basic and acidic residues" evidence="9">
    <location>
        <begin position="413"/>
        <end position="422"/>
    </location>
</feature>
<keyword evidence="12" id="KW-1185">Reference proteome</keyword>
<keyword evidence="8" id="KW-0862">Zinc</keyword>
<feature type="compositionally biased region" description="Low complexity" evidence="9">
    <location>
        <begin position="158"/>
        <end position="171"/>
    </location>
</feature>
<comment type="caution">
    <text evidence="11">The sequence shown here is derived from an EMBL/GenBank/DDBJ whole genome shotgun (WGS) entry which is preliminary data.</text>
</comment>
<evidence type="ECO:0000256" key="5">
    <source>
        <dbReference type="ARBA" id="ARBA00022723"/>
    </source>
</evidence>
<evidence type="ECO:0000256" key="2">
    <source>
        <dbReference type="ARBA" id="ARBA00004906"/>
    </source>
</evidence>
<evidence type="ECO:0000313" key="12">
    <source>
        <dbReference type="Proteomes" id="UP000824782"/>
    </source>
</evidence>
<feature type="compositionally biased region" description="Low complexity" evidence="9">
    <location>
        <begin position="246"/>
        <end position="267"/>
    </location>
</feature>
<keyword evidence="5" id="KW-0479">Metal-binding</keyword>
<feature type="compositionally biased region" description="Polar residues" evidence="9">
    <location>
        <begin position="212"/>
        <end position="226"/>
    </location>
</feature>
<feature type="compositionally biased region" description="Polar residues" evidence="9">
    <location>
        <begin position="423"/>
        <end position="435"/>
    </location>
</feature>
<feature type="region of interest" description="Disordered" evidence="9">
    <location>
        <begin position="1"/>
        <end position="89"/>
    </location>
</feature>
<sequence>MEPKPSRLPRRITVQPSPSSPISARMLRTSRLGGHSETYRVRDSSLRHDSDFQDSSTLRTSSRDWSIRERDSLEPSWKNPSPSYQRCSGTYDLPISSSYLANRSRISTATTSSQPSWYDPLERSQSTYSGLHSQQQDWDSKRPKLSYSGRTPLSAVRSTSSSYTSSTDTPSRYGRFPRTSSLMLNSDLTSERERRTDTSSHGLMDYVHRNSDSTPSYLQDRVSSYAQGARPKESSLSTVRLNTPISRQLPSQSSSLLRDSSRTSRTVTSRDLRSPQRDSLLDFRHTSSRNEGTPRTSSRVSPTPTRSTSEQNPDTEGRRTTRHLLSRLASSMSSTFFSRRSSQDSLSGRSTEAEEAHSSLPNVSPQPVATTPANTDTPETRPSEQSQGFAFLRRRRWGLSSVSPNQSSDSDAESYRSEDSETRTSGSWLPSSLRNRCTPLFSRRRREGREEPFRASSTSDSSRVHSLFRRASQEDTSLDDVQTVQGAGATSDTSPLSPESLSGSAQAASLAESLFSRRNSGISGMLPNSFLHFSVPAALGSSLSDNVMITVDIVPSGRTSDGQESEKTESSRDPEKLKKIQESLLLEDSEEEDGDLCRICQTGVASPSNPFIEPCKCSGSLQYVHQDCMKKWLHAKINSGSNLEMITTCELCKEKLNLNLEDFDIQELYRAHANERAEYEFISSGLYLVVLLHLCEQRFSDMLGAANEANTRVRFINLARTLQAHMEDLESKLHVTDGIKATLPQPGTGTM</sequence>
<feature type="compositionally biased region" description="Polar residues" evidence="9">
    <location>
        <begin position="178"/>
        <end position="188"/>
    </location>
</feature>
<feature type="compositionally biased region" description="Basic and acidic residues" evidence="9">
    <location>
        <begin position="564"/>
        <end position="577"/>
    </location>
</feature>
<dbReference type="EC" id="2.3.2.27" evidence="3"/>
<accession>A0AAV7AIQ3</accession>
<dbReference type="CDD" id="cd16812">
    <property type="entry name" value="RING_CH-C4HC3_MARCH7"/>
    <property type="match status" value="1"/>
</dbReference>
<name>A0AAV7AIQ3_ENGPU</name>
<feature type="region of interest" description="Disordered" evidence="9">
    <location>
        <begin position="554"/>
        <end position="577"/>
    </location>
</feature>
<evidence type="ECO:0000256" key="1">
    <source>
        <dbReference type="ARBA" id="ARBA00000900"/>
    </source>
</evidence>
<comment type="catalytic activity">
    <reaction evidence="1">
        <text>S-ubiquitinyl-[E2 ubiquitin-conjugating enzyme]-L-cysteine + [acceptor protein]-L-lysine = [E2 ubiquitin-conjugating enzyme]-L-cysteine + N(6)-ubiquitinyl-[acceptor protein]-L-lysine.</text>
        <dbReference type="EC" id="2.3.2.27"/>
    </reaction>
</comment>
<feature type="compositionally biased region" description="Low complexity" evidence="9">
    <location>
        <begin position="326"/>
        <end position="340"/>
    </location>
</feature>